<evidence type="ECO:0000256" key="4">
    <source>
        <dbReference type="SAM" id="SignalP"/>
    </source>
</evidence>
<dbReference type="PANTHER" id="PTHR46847">
    <property type="entry name" value="D-ALLOSE-BINDING PERIPLASMIC PROTEIN-RELATED"/>
    <property type="match status" value="1"/>
</dbReference>
<dbReference type="InterPro" id="IPR025997">
    <property type="entry name" value="SBP_2_dom"/>
</dbReference>
<dbReference type="Proteomes" id="UP000528734">
    <property type="component" value="Unassembled WGS sequence"/>
</dbReference>
<dbReference type="InterPro" id="IPR028082">
    <property type="entry name" value="Peripla_BP_I"/>
</dbReference>
<dbReference type="Gene3D" id="3.40.50.2300">
    <property type="match status" value="2"/>
</dbReference>
<protein>
    <submittedName>
        <fullName evidence="6">Substrate-binding domain-containing protein</fullName>
    </submittedName>
</protein>
<keyword evidence="3 4" id="KW-0732">Signal</keyword>
<evidence type="ECO:0000256" key="3">
    <source>
        <dbReference type="ARBA" id="ARBA00022729"/>
    </source>
</evidence>
<reference evidence="6 7" key="1">
    <citation type="submission" date="2020-03" db="EMBL/GenBank/DDBJ databases">
        <title>Bradyrhizobium diversity isolated from nodules of Muelleranthus trifoliolatus.</title>
        <authorList>
            <person name="Klepa M."/>
            <person name="Helene L."/>
            <person name="Hungria M."/>
        </authorList>
    </citation>
    <scope>NUCLEOTIDE SEQUENCE [LARGE SCALE GENOMIC DNA]</scope>
    <source>
        <strain evidence="6 7">WSM 1744</strain>
    </source>
</reference>
<dbReference type="RefSeq" id="WP_171708854.1">
    <property type="nucleotide sequence ID" value="NZ_JAAVLW010000002.1"/>
</dbReference>
<keyword evidence="7" id="KW-1185">Reference proteome</keyword>
<organism evidence="6 7">
    <name type="scientific">Bradyrhizobium archetypum</name>
    <dbReference type="NCBI Taxonomy" id="2721160"/>
    <lineage>
        <taxon>Bacteria</taxon>
        <taxon>Pseudomonadati</taxon>
        <taxon>Pseudomonadota</taxon>
        <taxon>Alphaproteobacteria</taxon>
        <taxon>Hyphomicrobiales</taxon>
        <taxon>Nitrobacteraceae</taxon>
        <taxon>Bradyrhizobium</taxon>
    </lineage>
</organism>
<comment type="subcellular location">
    <subcellularLocation>
        <location evidence="1">Cell envelope</location>
    </subcellularLocation>
</comment>
<dbReference type="EMBL" id="JAAVLW010000002">
    <property type="protein sequence ID" value="NOJ45968.1"/>
    <property type="molecule type" value="Genomic_DNA"/>
</dbReference>
<sequence length="330" mass="34298">MRALCKAAVLALAIIAVCAQSGVPAYAGPEGKRIALFIGPTQDKFLGGITRGVTDAAAAKGMKVTVFSSPFDPTLQAQQIDDAVAQKFDMLILQPISQKAVVPPLTRAKAANIPVVLVVVPLTDASSQDLYLSYAGYDDRALGSLAGETMAKQLTDAGHKEANVVIVAGSMDEGKAPIRQKAFVAALESHPGFKVVATEDTKWNPVTAETMAGQLLARFASKGIAGIYGMNDTLANASIQAIVAAGLKPGTKPGNIIVVGGNCQGVGIENIKNGKMAATLFDNPVDEGKLAVDKAADYFNGAKLDKAYYLTPAEPITSANVAAFEKPCTY</sequence>
<dbReference type="CDD" id="cd01536">
    <property type="entry name" value="PBP1_ABC_sugar_binding-like"/>
    <property type="match status" value="1"/>
</dbReference>
<evidence type="ECO:0000256" key="1">
    <source>
        <dbReference type="ARBA" id="ARBA00004196"/>
    </source>
</evidence>
<evidence type="ECO:0000313" key="6">
    <source>
        <dbReference type="EMBL" id="NOJ45968.1"/>
    </source>
</evidence>
<dbReference type="SUPFAM" id="SSF53822">
    <property type="entry name" value="Periplasmic binding protein-like I"/>
    <property type="match status" value="1"/>
</dbReference>
<gene>
    <name evidence="6" type="ORF">HCN50_06815</name>
</gene>
<feature type="chain" id="PRO_5030964210" evidence="4">
    <location>
        <begin position="28"/>
        <end position="330"/>
    </location>
</feature>
<dbReference type="Pfam" id="PF13407">
    <property type="entry name" value="Peripla_BP_4"/>
    <property type="match status" value="1"/>
</dbReference>
<dbReference type="PANTHER" id="PTHR46847:SF1">
    <property type="entry name" value="D-ALLOSE-BINDING PERIPLASMIC PROTEIN-RELATED"/>
    <property type="match status" value="1"/>
</dbReference>
<feature type="signal peptide" evidence="4">
    <location>
        <begin position="1"/>
        <end position="27"/>
    </location>
</feature>
<evidence type="ECO:0000256" key="2">
    <source>
        <dbReference type="ARBA" id="ARBA00007639"/>
    </source>
</evidence>
<dbReference type="AlphaFoldDB" id="A0A7Y4H222"/>
<comment type="caution">
    <text evidence="6">The sequence shown here is derived from an EMBL/GenBank/DDBJ whole genome shotgun (WGS) entry which is preliminary data.</text>
</comment>
<feature type="domain" description="Periplasmic binding protein" evidence="5">
    <location>
        <begin position="34"/>
        <end position="302"/>
    </location>
</feature>
<accession>A0A7Y4H222</accession>
<dbReference type="GO" id="GO:0030313">
    <property type="term" value="C:cell envelope"/>
    <property type="evidence" value="ECO:0007669"/>
    <property type="project" value="UniProtKB-SubCell"/>
</dbReference>
<evidence type="ECO:0000313" key="7">
    <source>
        <dbReference type="Proteomes" id="UP000528734"/>
    </source>
</evidence>
<proteinExistence type="inferred from homology"/>
<name>A0A7Y4H222_9BRAD</name>
<comment type="similarity">
    <text evidence="2">Belongs to the bacterial solute-binding protein 2 family.</text>
</comment>
<evidence type="ECO:0000259" key="5">
    <source>
        <dbReference type="Pfam" id="PF13407"/>
    </source>
</evidence>
<dbReference type="GO" id="GO:0030246">
    <property type="term" value="F:carbohydrate binding"/>
    <property type="evidence" value="ECO:0007669"/>
    <property type="project" value="UniProtKB-ARBA"/>
</dbReference>